<dbReference type="AlphaFoldDB" id="A0A6L8K9N9"/>
<evidence type="ECO:0000313" key="2">
    <source>
        <dbReference type="Proteomes" id="UP000479335"/>
    </source>
</evidence>
<evidence type="ECO:0000313" key="1">
    <source>
        <dbReference type="EMBL" id="MYM24193.1"/>
    </source>
</evidence>
<name>A0A6L8K9N9_9BURK</name>
<dbReference type="EMBL" id="WWCN01000009">
    <property type="protein sequence ID" value="MYM24193.1"/>
    <property type="molecule type" value="Genomic_DNA"/>
</dbReference>
<gene>
    <name evidence="1" type="ORF">GTP46_16220</name>
</gene>
<reference evidence="1 2" key="1">
    <citation type="submission" date="2019-12" db="EMBL/GenBank/DDBJ databases">
        <title>Novel species isolated from a subtropical stream in China.</title>
        <authorList>
            <person name="Lu H."/>
        </authorList>
    </citation>
    <scope>NUCLEOTIDE SEQUENCE [LARGE SCALE GENOMIC DNA]</scope>
    <source>
        <strain evidence="1 2">FT135W</strain>
    </source>
</reference>
<organism evidence="1 2">
    <name type="scientific">Duganella flavida</name>
    <dbReference type="NCBI Taxonomy" id="2692175"/>
    <lineage>
        <taxon>Bacteria</taxon>
        <taxon>Pseudomonadati</taxon>
        <taxon>Pseudomonadota</taxon>
        <taxon>Betaproteobacteria</taxon>
        <taxon>Burkholderiales</taxon>
        <taxon>Oxalobacteraceae</taxon>
        <taxon>Telluria group</taxon>
        <taxon>Duganella</taxon>
    </lineage>
</organism>
<keyword evidence="2" id="KW-1185">Reference proteome</keyword>
<comment type="caution">
    <text evidence="1">The sequence shown here is derived from an EMBL/GenBank/DDBJ whole genome shotgun (WGS) entry which is preliminary data.</text>
</comment>
<protein>
    <submittedName>
        <fullName evidence="1">Uncharacterized protein</fullName>
    </submittedName>
</protein>
<sequence>MEVGISRLLQKMPDALKNQFHIRMFASETAALRPLPGIRCIAVDTARGR</sequence>
<accession>A0A6L8K9N9</accession>
<proteinExistence type="predicted"/>
<dbReference type="Proteomes" id="UP000479335">
    <property type="component" value="Unassembled WGS sequence"/>
</dbReference>
<dbReference type="RefSeq" id="WP_161007662.1">
    <property type="nucleotide sequence ID" value="NZ_WWCN01000009.1"/>
</dbReference>